<keyword evidence="3" id="KW-1185">Reference proteome</keyword>
<dbReference type="Gene3D" id="3.40.50.2000">
    <property type="entry name" value="Glycogen Phosphorylase B"/>
    <property type="match status" value="2"/>
</dbReference>
<dbReference type="EMBL" id="JAXOFX010000012">
    <property type="protein sequence ID" value="MDZ5473315.1"/>
    <property type="molecule type" value="Genomic_DNA"/>
</dbReference>
<protein>
    <submittedName>
        <fullName evidence="2">Glycosyltransferase family 4 protein</fullName>
        <ecNumber evidence="2">2.4.-.-</ecNumber>
    </submittedName>
</protein>
<keyword evidence="2" id="KW-0328">Glycosyltransferase</keyword>
<dbReference type="InterPro" id="IPR050194">
    <property type="entry name" value="Glycosyltransferase_grp1"/>
</dbReference>
<dbReference type="Pfam" id="PF00534">
    <property type="entry name" value="Glycos_transf_1"/>
    <property type="match status" value="1"/>
</dbReference>
<reference evidence="2 3" key="1">
    <citation type="submission" date="2023-11" db="EMBL/GenBank/DDBJ databases">
        <title>Bacillus jintuensis, isolated from a mudflat on the Beibu Gulf coast.</title>
        <authorList>
            <person name="Li M."/>
        </authorList>
    </citation>
    <scope>NUCLEOTIDE SEQUENCE [LARGE SCALE GENOMIC DNA]</scope>
    <source>
        <strain evidence="2 3">31A1R</strain>
    </source>
</reference>
<accession>A0ABU5J1M0</accession>
<dbReference type="InterPro" id="IPR001296">
    <property type="entry name" value="Glyco_trans_1"/>
</dbReference>
<dbReference type="CDD" id="cd03801">
    <property type="entry name" value="GT4_PimA-like"/>
    <property type="match status" value="1"/>
</dbReference>
<evidence type="ECO:0000259" key="1">
    <source>
        <dbReference type="Pfam" id="PF00534"/>
    </source>
</evidence>
<proteinExistence type="predicted"/>
<gene>
    <name evidence="2" type="ORF">SM124_16475</name>
</gene>
<dbReference type="PANTHER" id="PTHR45947:SF3">
    <property type="entry name" value="SULFOQUINOVOSYL TRANSFERASE SQD2"/>
    <property type="match status" value="1"/>
</dbReference>
<feature type="domain" description="Glycosyl transferase family 1" evidence="1">
    <location>
        <begin position="168"/>
        <end position="311"/>
    </location>
</feature>
<evidence type="ECO:0000313" key="3">
    <source>
        <dbReference type="Proteomes" id="UP001290455"/>
    </source>
</evidence>
<evidence type="ECO:0000313" key="2">
    <source>
        <dbReference type="EMBL" id="MDZ5473315.1"/>
    </source>
</evidence>
<comment type="caution">
    <text evidence="2">The sequence shown here is derived from an EMBL/GenBank/DDBJ whole genome shotgun (WGS) entry which is preliminary data.</text>
</comment>
<dbReference type="GO" id="GO:0016757">
    <property type="term" value="F:glycosyltransferase activity"/>
    <property type="evidence" value="ECO:0007669"/>
    <property type="project" value="UniProtKB-KW"/>
</dbReference>
<organism evidence="2 3">
    <name type="scientific">Robertmurraya mangrovi</name>
    <dbReference type="NCBI Taxonomy" id="3098077"/>
    <lineage>
        <taxon>Bacteria</taxon>
        <taxon>Bacillati</taxon>
        <taxon>Bacillota</taxon>
        <taxon>Bacilli</taxon>
        <taxon>Bacillales</taxon>
        <taxon>Bacillaceae</taxon>
        <taxon>Robertmurraya</taxon>
    </lineage>
</organism>
<dbReference type="SUPFAM" id="SSF53756">
    <property type="entry name" value="UDP-Glycosyltransferase/glycogen phosphorylase"/>
    <property type="match status" value="1"/>
</dbReference>
<sequence length="348" mass="40479">MAETESNRNWYYHQYKKSFTVLMDQINLGKKDLFINRFIKKTLQSFSPDLVIAAGSYNMPTVLRLLTLKKTLNFKLLFWSESNLVKRENLKGIKKTIREMVRFVTYKNFDGFWYSGELSKDFIEKYTTKGKEMYFLPNLVDNSLYESVDQIKMKSFDEIITFYHLDISKRLFICPARLSEQKGIIEFLSLFINCRNAENASILIAGDGELNEKIEEIIKQNKHLDIRLLGFKSQDEMLKLYSIADFFLLPSVDDPNPLTCIEALWCGLPLLISDQVGNYPEVLVPGKNGYLFSYKDPENTIRQIEKAIDSNLDWINSAKDTSRMVAKNLYDPERAIAKCVKEMINSFN</sequence>
<dbReference type="PANTHER" id="PTHR45947">
    <property type="entry name" value="SULFOQUINOVOSYL TRANSFERASE SQD2"/>
    <property type="match status" value="1"/>
</dbReference>
<name>A0ABU5J1M0_9BACI</name>
<keyword evidence="2" id="KW-0808">Transferase</keyword>
<dbReference type="Proteomes" id="UP001290455">
    <property type="component" value="Unassembled WGS sequence"/>
</dbReference>
<dbReference type="EC" id="2.4.-.-" evidence="2"/>